<dbReference type="OrthoDB" id="9768851at2"/>
<dbReference type="RefSeq" id="WP_139987673.1">
    <property type="nucleotide sequence ID" value="NZ_VENP01000071.1"/>
</dbReference>
<dbReference type="Proteomes" id="UP000313849">
    <property type="component" value="Unassembled WGS sequence"/>
</dbReference>
<evidence type="ECO:0000313" key="3">
    <source>
        <dbReference type="Proteomes" id="UP000313849"/>
    </source>
</evidence>
<dbReference type="InterPro" id="IPR036812">
    <property type="entry name" value="NAD(P)_OxRdtase_dom_sf"/>
</dbReference>
<accession>A0A5C5BAW9</accession>
<feature type="domain" description="NADP-dependent oxidoreductase" evidence="1">
    <location>
        <begin position="11"/>
        <end position="199"/>
    </location>
</feature>
<gene>
    <name evidence="2" type="ORF">FH969_13595</name>
</gene>
<dbReference type="Gene3D" id="3.20.20.100">
    <property type="entry name" value="NADP-dependent oxidoreductase domain"/>
    <property type="match status" value="1"/>
</dbReference>
<keyword evidence="3" id="KW-1185">Reference proteome</keyword>
<reference evidence="2 3" key="1">
    <citation type="submission" date="2019-06" db="EMBL/GenBank/DDBJ databases">
        <title>Draft genome sequence of Miniimonas arenae KCTC 19750T isolated from sea sand.</title>
        <authorList>
            <person name="Park S.-J."/>
        </authorList>
    </citation>
    <scope>NUCLEOTIDE SEQUENCE [LARGE SCALE GENOMIC DNA]</scope>
    <source>
        <strain evidence="2 3">KCTC 19750</strain>
    </source>
</reference>
<dbReference type="PANTHER" id="PTHR42686:SF1">
    <property type="entry name" value="GH17980P-RELATED"/>
    <property type="match status" value="1"/>
</dbReference>
<dbReference type="SUPFAM" id="SSF51430">
    <property type="entry name" value="NAD(P)-linked oxidoreductase"/>
    <property type="match status" value="1"/>
</dbReference>
<evidence type="ECO:0000259" key="1">
    <source>
        <dbReference type="Pfam" id="PF00248"/>
    </source>
</evidence>
<dbReference type="PANTHER" id="PTHR42686">
    <property type="entry name" value="GH17980P-RELATED"/>
    <property type="match status" value="1"/>
</dbReference>
<dbReference type="GO" id="GO:0005829">
    <property type="term" value="C:cytosol"/>
    <property type="evidence" value="ECO:0007669"/>
    <property type="project" value="TreeGrafter"/>
</dbReference>
<sequence length="229" mass="24029">MVPATTRRRWDFSRDGVLRSLEESLTRLGTDRVDVVYLHDPDDHEASASTTGVETLAELRDQGVVRAIGVGMNQSAMPTRFVEQGLIDAVMLAGRLTVLDHGALLDLVPAARAAGVAIVAAGVYNSGILARPVVPERASFDYHDAPPELLERARAIAAVAARHDLTLPQVAVQYALAFDVVASVVLGTRTAEHVAAAVANHDAAAPPQLWADLVAAGLLDAPPTGGTPA</sequence>
<dbReference type="GO" id="GO:0016491">
    <property type="term" value="F:oxidoreductase activity"/>
    <property type="evidence" value="ECO:0007669"/>
    <property type="project" value="InterPro"/>
</dbReference>
<evidence type="ECO:0000313" key="2">
    <source>
        <dbReference type="EMBL" id="TNU73026.1"/>
    </source>
</evidence>
<dbReference type="PRINTS" id="PR00069">
    <property type="entry name" value="ALDKETRDTASE"/>
</dbReference>
<dbReference type="InterPro" id="IPR023210">
    <property type="entry name" value="NADP_OxRdtase_dom"/>
</dbReference>
<dbReference type="InterPro" id="IPR020471">
    <property type="entry name" value="AKR"/>
</dbReference>
<dbReference type="Pfam" id="PF00248">
    <property type="entry name" value="Aldo_ket_red"/>
    <property type="match status" value="1"/>
</dbReference>
<comment type="caution">
    <text evidence="2">The sequence shown here is derived from an EMBL/GenBank/DDBJ whole genome shotgun (WGS) entry which is preliminary data.</text>
</comment>
<dbReference type="EMBL" id="VENP01000071">
    <property type="protein sequence ID" value="TNU73026.1"/>
    <property type="molecule type" value="Genomic_DNA"/>
</dbReference>
<proteinExistence type="predicted"/>
<organism evidence="2 3">
    <name type="scientific">Miniimonas arenae</name>
    <dbReference type="NCBI Taxonomy" id="676201"/>
    <lineage>
        <taxon>Bacteria</taxon>
        <taxon>Bacillati</taxon>
        <taxon>Actinomycetota</taxon>
        <taxon>Actinomycetes</taxon>
        <taxon>Micrococcales</taxon>
        <taxon>Beutenbergiaceae</taxon>
        <taxon>Miniimonas</taxon>
    </lineage>
</organism>
<name>A0A5C5BAW9_9MICO</name>
<protein>
    <submittedName>
        <fullName evidence="2">Aldo/keto reductase</fullName>
    </submittedName>
</protein>
<dbReference type="AlphaFoldDB" id="A0A5C5BAW9"/>